<accession>A0A3L7AB46</accession>
<proteinExistence type="inferred from homology"/>
<dbReference type="GO" id="GO:0004479">
    <property type="term" value="F:methionyl-tRNA formyltransferase activity"/>
    <property type="evidence" value="ECO:0007669"/>
    <property type="project" value="UniProtKB-UniRule"/>
</dbReference>
<gene>
    <name evidence="5 9" type="primary">fmt</name>
    <name evidence="9" type="ORF">D9V32_05300</name>
</gene>
<evidence type="ECO:0000256" key="2">
    <source>
        <dbReference type="ARBA" id="ARBA00012261"/>
    </source>
</evidence>
<dbReference type="NCBIfam" id="TIGR00460">
    <property type="entry name" value="fmt"/>
    <property type="match status" value="1"/>
</dbReference>
<dbReference type="InterPro" id="IPR005793">
    <property type="entry name" value="Formyl_trans_C"/>
</dbReference>
<feature type="domain" description="Formyl transferase N-terminal" evidence="7">
    <location>
        <begin position="1"/>
        <end position="178"/>
    </location>
</feature>
<dbReference type="PANTHER" id="PTHR11138:SF5">
    <property type="entry name" value="METHIONYL-TRNA FORMYLTRANSFERASE, MITOCHONDRIAL"/>
    <property type="match status" value="1"/>
</dbReference>
<feature type="binding site" evidence="5">
    <location>
        <begin position="108"/>
        <end position="111"/>
    </location>
    <ligand>
        <name>(6S)-5,6,7,8-tetrahydrofolate</name>
        <dbReference type="ChEBI" id="CHEBI:57453"/>
    </ligand>
</feature>
<comment type="catalytic activity">
    <reaction evidence="5">
        <text>L-methionyl-tRNA(fMet) + (6R)-10-formyltetrahydrofolate = N-formyl-L-methionyl-tRNA(fMet) + (6S)-5,6,7,8-tetrahydrofolate + H(+)</text>
        <dbReference type="Rhea" id="RHEA:24380"/>
        <dbReference type="Rhea" id="RHEA-COMP:9952"/>
        <dbReference type="Rhea" id="RHEA-COMP:9953"/>
        <dbReference type="ChEBI" id="CHEBI:15378"/>
        <dbReference type="ChEBI" id="CHEBI:57453"/>
        <dbReference type="ChEBI" id="CHEBI:78530"/>
        <dbReference type="ChEBI" id="CHEBI:78844"/>
        <dbReference type="ChEBI" id="CHEBI:195366"/>
        <dbReference type="EC" id="2.1.2.9"/>
    </reaction>
</comment>
<dbReference type="Gene3D" id="3.40.50.12230">
    <property type="match status" value="1"/>
</dbReference>
<dbReference type="InterPro" id="IPR036477">
    <property type="entry name" value="Formyl_transf_N_sf"/>
</dbReference>
<dbReference type="CDD" id="cd08646">
    <property type="entry name" value="FMT_core_Met-tRNA-FMT_N"/>
    <property type="match status" value="1"/>
</dbReference>
<dbReference type="CDD" id="cd08704">
    <property type="entry name" value="Met_tRNA_FMT_C"/>
    <property type="match status" value="1"/>
</dbReference>
<dbReference type="OrthoDB" id="9802815at2"/>
<evidence type="ECO:0000313" key="9">
    <source>
        <dbReference type="EMBL" id="RLP77040.1"/>
    </source>
</evidence>
<dbReference type="RefSeq" id="WP_121647850.1">
    <property type="nucleotide sequence ID" value="NZ_RCUX01000003.1"/>
</dbReference>
<evidence type="ECO:0000256" key="3">
    <source>
        <dbReference type="ARBA" id="ARBA00022679"/>
    </source>
</evidence>
<dbReference type="Proteomes" id="UP000272503">
    <property type="component" value="Unassembled WGS sequence"/>
</dbReference>
<keyword evidence="10" id="KW-1185">Reference proteome</keyword>
<evidence type="ECO:0000259" key="8">
    <source>
        <dbReference type="Pfam" id="PF02911"/>
    </source>
</evidence>
<evidence type="ECO:0000256" key="5">
    <source>
        <dbReference type="HAMAP-Rule" id="MF_00182"/>
    </source>
</evidence>
<dbReference type="EC" id="2.1.2.9" evidence="2 5"/>
<dbReference type="InterPro" id="IPR041711">
    <property type="entry name" value="Met-tRNA-FMT_N"/>
</dbReference>
<name>A0A3L7AB46_9MICO</name>
<comment type="similarity">
    <text evidence="1 5">Belongs to the Fmt family.</text>
</comment>
<evidence type="ECO:0000313" key="10">
    <source>
        <dbReference type="Proteomes" id="UP000272503"/>
    </source>
</evidence>
<dbReference type="SUPFAM" id="SSF53328">
    <property type="entry name" value="Formyltransferase"/>
    <property type="match status" value="1"/>
</dbReference>
<sequence length="326" mass="33404">MKIIFAGTPEVALPSLEALLAGPHEVVHVVTRPDAPLGRKRVLTPSPVAARAEEAGVPTTRAARLGGETGEALAAIEADLGVVVAFGGLIREPLLSSPKHGWINLHFSKLPAWRGAAPVQHALINGDTEIGTDIFRLVAELDAGEIIASETHAVAPDITAGELLAALAESGAALLARTVDAIAGGSAVSAVQVGEPSFAGKLGLEDAFLAFDAPAASIYGRYRGVTPEPGAFTLVDGARFKILRAARADLAAQPEPIALAAGEIRLVGKRVLVGCADGALELVRVQPAGKQAMDAGSWWRGLGASPTPRAALTTDTSATSTEGETR</sequence>
<reference evidence="9 10" key="1">
    <citation type="submission" date="2018-10" db="EMBL/GenBank/DDBJ databases">
        <authorList>
            <person name="Li J."/>
        </authorList>
    </citation>
    <scope>NUCLEOTIDE SEQUENCE [LARGE SCALE GENOMIC DNA]</scope>
    <source>
        <strain evidence="9 10">IF 016277</strain>
    </source>
</reference>
<evidence type="ECO:0000259" key="7">
    <source>
        <dbReference type="Pfam" id="PF00551"/>
    </source>
</evidence>
<feature type="domain" description="Formyl transferase C-terminal" evidence="8">
    <location>
        <begin position="204"/>
        <end position="302"/>
    </location>
</feature>
<keyword evidence="4 5" id="KW-0648">Protein biosynthesis</keyword>
<dbReference type="GO" id="GO:0005829">
    <property type="term" value="C:cytosol"/>
    <property type="evidence" value="ECO:0007669"/>
    <property type="project" value="TreeGrafter"/>
</dbReference>
<protein>
    <recommendedName>
        <fullName evidence="2 5">Methionyl-tRNA formyltransferase</fullName>
        <ecNumber evidence="2 5">2.1.2.9</ecNumber>
    </recommendedName>
</protein>
<evidence type="ECO:0000256" key="4">
    <source>
        <dbReference type="ARBA" id="ARBA00022917"/>
    </source>
</evidence>
<dbReference type="HAMAP" id="MF_00182">
    <property type="entry name" value="Formyl_trans"/>
    <property type="match status" value="1"/>
</dbReference>
<feature type="compositionally biased region" description="Low complexity" evidence="6">
    <location>
        <begin position="310"/>
        <end position="326"/>
    </location>
</feature>
<dbReference type="Pfam" id="PF00551">
    <property type="entry name" value="Formyl_trans_N"/>
    <property type="match status" value="1"/>
</dbReference>
<dbReference type="SUPFAM" id="SSF50486">
    <property type="entry name" value="FMT C-terminal domain-like"/>
    <property type="match status" value="1"/>
</dbReference>
<evidence type="ECO:0000256" key="1">
    <source>
        <dbReference type="ARBA" id="ARBA00010699"/>
    </source>
</evidence>
<dbReference type="Pfam" id="PF02911">
    <property type="entry name" value="Formyl_trans_C"/>
    <property type="match status" value="1"/>
</dbReference>
<comment type="function">
    <text evidence="5">Attaches a formyl group to the free amino group of methionyl-tRNA(fMet). The formyl group appears to play a dual role in the initiator identity of N-formylmethionyl-tRNA by promoting its recognition by IF2 and preventing the misappropriation of this tRNA by the elongation apparatus.</text>
</comment>
<organism evidence="9 10">
    <name type="scientific">Mycetocola tolaasinivorans</name>
    <dbReference type="NCBI Taxonomy" id="76635"/>
    <lineage>
        <taxon>Bacteria</taxon>
        <taxon>Bacillati</taxon>
        <taxon>Actinomycetota</taxon>
        <taxon>Actinomycetes</taxon>
        <taxon>Micrococcales</taxon>
        <taxon>Microbacteriaceae</taxon>
        <taxon>Mycetocola</taxon>
    </lineage>
</organism>
<evidence type="ECO:0000256" key="6">
    <source>
        <dbReference type="SAM" id="MobiDB-lite"/>
    </source>
</evidence>
<dbReference type="InterPro" id="IPR002376">
    <property type="entry name" value="Formyl_transf_N"/>
</dbReference>
<dbReference type="InterPro" id="IPR005794">
    <property type="entry name" value="Fmt"/>
</dbReference>
<comment type="caution">
    <text evidence="9">The sequence shown here is derived from an EMBL/GenBank/DDBJ whole genome shotgun (WGS) entry which is preliminary data.</text>
</comment>
<dbReference type="InterPro" id="IPR011034">
    <property type="entry name" value="Formyl_transferase-like_C_sf"/>
</dbReference>
<dbReference type="EMBL" id="RCUX01000003">
    <property type="protein sequence ID" value="RLP77040.1"/>
    <property type="molecule type" value="Genomic_DNA"/>
</dbReference>
<keyword evidence="3 5" id="KW-0808">Transferase</keyword>
<feature type="region of interest" description="Disordered" evidence="6">
    <location>
        <begin position="304"/>
        <end position="326"/>
    </location>
</feature>
<dbReference type="PANTHER" id="PTHR11138">
    <property type="entry name" value="METHIONYL-TRNA FORMYLTRANSFERASE"/>
    <property type="match status" value="1"/>
</dbReference>
<dbReference type="AlphaFoldDB" id="A0A3L7AB46"/>
<dbReference type="InterPro" id="IPR044135">
    <property type="entry name" value="Met-tRNA-FMT_C"/>
</dbReference>